<evidence type="ECO:0000259" key="20">
    <source>
        <dbReference type="SMART" id="SM00388"/>
    </source>
</evidence>
<dbReference type="Gene3D" id="3.30.450.40">
    <property type="match status" value="1"/>
</dbReference>
<dbReference type="GO" id="GO:0000155">
    <property type="term" value="F:phosphorelay sensor kinase activity"/>
    <property type="evidence" value="ECO:0007669"/>
    <property type="project" value="InterPro"/>
</dbReference>
<evidence type="ECO:0000256" key="6">
    <source>
        <dbReference type="ARBA" id="ARBA00022475"/>
    </source>
</evidence>
<dbReference type="AlphaFoldDB" id="A0A5Q2N238"/>
<dbReference type="Gene3D" id="3.30.565.10">
    <property type="entry name" value="Histidine kinase-like ATPase, C-terminal domain"/>
    <property type="match status" value="1"/>
</dbReference>
<dbReference type="InterPro" id="IPR003661">
    <property type="entry name" value="HisK_dim/P_dom"/>
</dbReference>
<dbReference type="CDD" id="cd00082">
    <property type="entry name" value="HisKA"/>
    <property type="match status" value="1"/>
</dbReference>
<protein>
    <recommendedName>
        <fullName evidence="17">Circadian input-output histidine kinase CikA</fullName>
        <ecNumber evidence="4">2.7.13.3</ecNumber>
    </recommendedName>
    <alternativeName>
        <fullName evidence="5">Stage 0 sporulation protein A homolog</fullName>
    </alternativeName>
</protein>
<evidence type="ECO:0000256" key="15">
    <source>
        <dbReference type="ARBA" id="ARBA00023136"/>
    </source>
</evidence>
<comment type="subcellular location">
    <subcellularLocation>
        <location evidence="2">Cell membrane</location>
        <topology evidence="2">Multi-pass membrane protein</topology>
    </subcellularLocation>
</comment>
<dbReference type="RefSeq" id="WP_153723799.1">
    <property type="nucleotide sequence ID" value="NZ_CP045875.1"/>
</dbReference>
<evidence type="ECO:0000256" key="9">
    <source>
        <dbReference type="ARBA" id="ARBA00022692"/>
    </source>
</evidence>
<dbReference type="EMBL" id="CP045875">
    <property type="protein sequence ID" value="QGG49444.1"/>
    <property type="molecule type" value="Genomic_DNA"/>
</dbReference>
<dbReference type="SMART" id="SM00388">
    <property type="entry name" value="HisKA"/>
    <property type="match status" value="1"/>
</dbReference>
<dbReference type="InterPro" id="IPR001789">
    <property type="entry name" value="Sig_transdc_resp-reg_receiver"/>
</dbReference>
<dbReference type="GO" id="GO:0005886">
    <property type="term" value="C:plasma membrane"/>
    <property type="evidence" value="ECO:0007669"/>
    <property type="project" value="UniProtKB-SubCell"/>
</dbReference>
<dbReference type="CDD" id="cd17546">
    <property type="entry name" value="REC_hyHK_CKI1_RcsC-like"/>
    <property type="match status" value="1"/>
</dbReference>
<evidence type="ECO:0000256" key="2">
    <source>
        <dbReference type="ARBA" id="ARBA00004651"/>
    </source>
</evidence>
<dbReference type="SMART" id="SM00387">
    <property type="entry name" value="HATPase_c"/>
    <property type="match status" value="1"/>
</dbReference>
<evidence type="ECO:0000259" key="19">
    <source>
        <dbReference type="SMART" id="SM00387"/>
    </source>
</evidence>
<evidence type="ECO:0000313" key="23">
    <source>
        <dbReference type="Proteomes" id="UP000366051"/>
    </source>
</evidence>
<dbReference type="OrthoDB" id="9790669at2"/>
<keyword evidence="9" id="KW-0812">Transmembrane</keyword>
<keyword evidence="23" id="KW-1185">Reference proteome</keyword>
<evidence type="ECO:0000256" key="10">
    <source>
        <dbReference type="ARBA" id="ARBA00022741"/>
    </source>
</evidence>
<comment type="similarity">
    <text evidence="3">In the N-terminal section; belongs to the phytochrome family.</text>
</comment>
<dbReference type="SMART" id="SM00448">
    <property type="entry name" value="REC"/>
    <property type="match status" value="1"/>
</dbReference>
<keyword evidence="8" id="KW-0808">Transferase</keyword>
<dbReference type="FunFam" id="1.10.287.130:FF:000003">
    <property type="entry name" value="Histidine kinase"/>
    <property type="match status" value="1"/>
</dbReference>
<accession>A0A5Q2N238</accession>
<dbReference type="InterPro" id="IPR003018">
    <property type="entry name" value="GAF"/>
</dbReference>
<proteinExistence type="inferred from homology"/>
<evidence type="ECO:0000256" key="5">
    <source>
        <dbReference type="ARBA" id="ARBA00018672"/>
    </source>
</evidence>
<evidence type="ECO:0000256" key="17">
    <source>
        <dbReference type="ARBA" id="ARBA00074306"/>
    </source>
</evidence>
<keyword evidence="10" id="KW-0547">Nucleotide-binding</keyword>
<evidence type="ECO:0000256" key="12">
    <source>
        <dbReference type="ARBA" id="ARBA00022840"/>
    </source>
</evidence>
<evidence type="ECO:0000256" key="13">
    <source>
        <dbReference type="ARBA" id="ARBA00022989"/>
    </source>
</evidence>
<dbReference type="SUPFAM" id="SSF47384">
    <property type="entry name" value="Homodimeric domain of signal transducing histidine kinase"/>
    <property type="match status" value="1"/>
</dbReference>
<evidence type="ECO:0000256" key="3">
    <source>
        <dbReference type="ARBA" id="ARBA00006402"/>
    </source>
</evidence>
<keyword evidence="11 22" id="KW-0418">Kinase</keyword>
<feature type="domain" description="Histidine kinase/HSP90-like ATPase" evidence="19">
    <location>
        <begin position="305"/>
        <end position="421"/>
    </location>
</feature>
<evidence type="ECO:0000256" key="1">
    <source>
        <dbReference type="ARBA" id="ARBA00000085"/>
    </source>
</evidence>
<dbReference type="InterPro" id="IPR011006">
    <property type="entry name" value="CheY-like_superfamily"/>
</dbReference>
<dbReference type="Pfam" id="PF00512">
    <property type="entry name" value="HisKA"/>
    <property type="match status" value="1"/>
</dbReference>
<dbReference type="PRINTS" id="PR00344">
    <property type="entry name" value="BCTRLSENSOR"/>
</dbReference>
<evidence type="ECO:0000256" key="11">
    <source>
        <dbReference type="ARBA" id="ARBA00022777"/>
    </source>
</evidence>
<evidence type="ECO:0000256" key="7">
    <source>
        <dbReference type="ARBA" id="ARBA00022553"/>
    </source>
</evidence>
<dbReference type="PANTHER" id="PTHR45339">
    <property type="entry name" value="HYBRID SIGNAL TRANSDUCTION HISTIDINE KINASE J"/>
    <property type="match status" value="1"/>
</dbReference>
<feature type="domain" description="Response regulatory" evidence="21">
    <location>
        <begin position="449"/>
        <end position="564"/>
    </location>
</feature>
<keyword evidence="6" id="KW-1003">Cell membrane</keyword>
<keyword evidence="12" id="KW-0067">ATP-binding</keyword>
<dbReference type="InterPro" id="IPR036890">
    <property type="entry name" value="HATPase_C_sf"/>
</dbReference>
<dbReference type="Pfam" id="PF00072">
    <property type="entry name" value="Response_reg"/>
    <property type="match status" value="1"/>
</dbReference>
<keyword evidence="15" id="KW-0472">Membrane</keyword>
<dbReference type="PANTHER" id="PTHR45339:SF1">
    <property type="entry name" value="HYBRID SIGNAL TRANSDUCTION HISTIDINE KINASE J"/>
    <property type="match status" value="1"/>
</dbReference>
<gene>
    <name evidence="22" type="ORF">FTV88_3382</name>
</gene>
<dbReference type="SUPFAM" id="SSF55874">
    <property type="entry name" value="ATPase domain of HSP90 chaperone/DNA topoisomerase II/histidine kinase"/>
    <property type="match status" value="1"/>
</dbReference>
<keyword evidence="7" id="KW-0597">Phosphoprotein</keyword>
<dbReference type="Gene3D" id="3.40.50.2300">
    <property type="match status" value="1"/>
</dbReference>
<sequence length="570" mass="64239">MFEDINNNIKISCENVSCDIISEWQSIIDLVTRLSGTRVGLIMRICSGEIEVFVASNSQGNPYKIKDKEALYDSGLYCERVIKTQSKLLVPNALKSDEWNNNPDLKYGLIAYLGFPIRKPNGSVFGTICLLDDKENLYSNSIIELMEKMRDMIEGHLKITTLLAQNVKQFKTIKEKMIQLDQAYKKAEEATRAKSDFLAIMSHEIRTPLNGILGMNHLLSETSLTEEQREFTEAISDSAEVLLHVLNDILDFSKLEAAKMRLEDTVFNLRQIAISVINLFKKKVGKNGLNLSLAMPSEVDDWVIGDRNRLRQILINLVSNAIKFTIQGEVLIQITIESKDNDIMKVKFEVKDTGIGIKEEVIHNIFNPFIQADSSTTRLYGGTGLGLSISKQLVELMGGEIGVTSKIGEGSLFWFSIPYQTVAEPVHQNQVDSFDNGPAKTYPVWELEKPVLLVEDNQVNQKVALNLLSKMGLTVDIANNGLEAIHSLQKKEYDLILMDCHMPEMDGFQATEAIRKWESKKNQRTPIVAMTALAMQGDKDRCLRAGMDDYISKPIKLEQLIPVFERWLPG</sequence>
<keyword evidence="13" id="KW-1133">Transmembrane helix</keyword>
<evidence type="ECO:0000256" key="8">
    <source>
        <dbReference type="ARBA" id="ARBA00022679"/>
    </source>
</evidence>
<dbReference type="FunFam" id="3.30.565.10:FF:000010">
    <property type="entry name" value="Sensor histidine kinase RcsC"/>
    <property type="match status" value="1"/>
</dbReference>
<organism evidence="22 23">
    <name type="scientific">Heliorestis convoluta</name>
    <dbReference type="NCBI Taxonomy" id="356322"/>
    <lineage>
        <taxon>Bacteria</taxon>
        <taxon>Bacillati</taxon>
        <taxon>Bacillota</taxon>
        <taxon>Clostridia</taxon>
        <taxon>Eubacteriales</taxon>
        <taxon>Heliobacteriaceae</taxon>
        <taxon>Heliorestis</taxon>
    </lineage>
</organism>
<evidence type="ECO:0000256" key="16">
    <source>
        <dbReference type="ARBA" id="ARBA00024867"/>
    </source>
</evidence>
<dbReference type="Proteomes" id="UP000366051">
    <property type="component" value="Chromosome"/>
</dbReference>
<feature type="domain" description="GAF" evidence="18">
    <location>
        <begin position="19"/>
        <end position="167"/>
    </location>
</feature>
<dbReference type="KEGG" id="hcv:FTV88_3382"/>
<evidence type="ECO:0000256" key="14">
    <source>
        <dbReference type="ARBA" id="ARBA00023012"/>
    </source>
</evidence>
<dbReference type="GO" id="GO:0005524">
    <property type="term" value="F:ATP binding"/>
    <property type="evidence" value="ECO:0007669"/>
    <property type="project" value="UniProtKB-KW"/>
</dbReference>
<dbReference type="SMART" id="SM00065">
    <property type="entry name" value="GAF"/>
    <property type="match status" value="1"/>
</dbReference>
<dbReference type="InterPro" id="IPR029016">
    <property type="entry name" value="GAF-like_dom_sf"/>
</dbReference>
<dbReference type="CDD" id="cd16922">
    <property type="entry name" value="HATPase_EvgS-ArcB-TorS-like"/>
    <property type="match status" value="1"/>
</dbReference>
<dbReference type="EC" id="2.7.13.3" evidence="4"/>
<dbReference type="InterPro" id="IPR004358">
    <property type="entry name" value="Sig_transdc_His_kin-like_C"/>
</dbReference>
<dbReference type="Pfam" id="PF02518">
    <property type="entry name" value="HATPase_c"/>
    <property type="match status" value="1"/>
</dbReference>
<dbReference type="InterPro" id="IPR003594">
    <property type="entry name" value="HATPase_dom"/>
</dbReference>
<keyword evidence="14" id="KW-0902">Two-component regulatory system</keyword>
<dbReference type="SUPFAM" id="SSF52172">
    <property type="entry name" value="CheY-like"/>
    <property type="match status" value="1"/>
</dbReference>
<evidence type="ECO:0000259" key="18">
    <source>
        <dbReference type="SMART" id="SM00065"/>
    </source>
</evidence>
<name>A0A5Q2N238_9FIRM</name>
<dbReference type="SUPFAM" id="SSF55781">
    <property type="entry name" value="GAF domain-like"/>
    <property type="match status" value="1"/>
</dbReference>
<comment type="function">
    <text evidence="16">May play the central regulatory role in sporulation. It may be an element of the effector pathway responsible for the activation of sporulation genes in response to nutritional stress. Spo0A may act in concert with spo0H (a sigma factor) to control the expression of some genes that are critical to the sporulation process.</text>
</comment>
<evidence type="ECO:0000313" key="22">
    <source>
        <dbReference type="EMBL" id="QGG49444.1"/>
    </source>
</evidence>
<evidence type="ECO:0000256" key="4">
    <source>
        <dbReference type="ARBA" id="ARBA00012438"/>
    </source>
</evidence>
<reference evidence="23" key="1">
    <citation type="submission" date="2019-11" db="EMBL/GenBank/DDBJ databases">
        <title>Genome sequence of Heliorestis convoluta strain HH, an alkaliphilic and minimalistic phototrophic bacterium from a soda lake in Egypt.</title>
        <authorList>
            <person name="Dewey E.D."/>
            <person name="Stokes L.M."/>
            <person name="Burchell B.M."/>
            <person name="Shaffer K.N."/>
            <person name="Huntington A.M."/>
            <person name="Baker J.M."/>
            <person name="Nadendla S."/>
            <person name="Giglio M.G."/>
            <person name="Touchman J.W."/>
            <person name="Blankenship R.E."/>
            <person name="Madigan M.T."/>
            <person name="Sattley W.M."/>
        </authorList>
    </citation>
    <scope>NUCLEOTIDE SEQUENCE [LARGE SCALE GENOMIC DNA]</scope>
    <source>
        <strain evidence="23">HH</strain>
    </source>
</reference>
<feature type="domain" description="Signal transduction histidine kinase dimerisation/phosphoacceptor" evidence="20">
    <location>
        <begin position="193"/>
        <end position="258"/>
    </location>
</feature>
<comment type="catalytic activity">
    <reaction evidence="1">
        <text>ATP + protein L-histidine = ADP + protein N-phospho-L-histidine.</text>
        <dbReference type="EC" id="2.7.13.3"/>
    </reaction>
</comment>
<dbReference type="Gene3D" id="1.10.287.130">
    <property type="match status" value="1"/>
</dbReference>
<evidence type="ECO:0000259" key="21">
    <source>
        <dbReference type="SMART" id="SM00448"/>
    </source>
</evidence>
<dbReference type="InterPro" id="IPR036097">
    <property type="entry name" value="HisK_dim/P_sf"/>
</dbReference>